<evidence type="ECO:0000313" key="14">
    <source>
        <dbReference type="EMBL" id="KAI5428661.1"/>
    </source>
</evidence>
<keyword evidence="11" id="KW-0325">Glycoprotein</keyword>
<keyword evidence="4" id="KW-0645">Protease</keyword>
<dbReference type="Gene3D" id="3.50.30.30">
    <property type="match status" value="1"/>
</dbReference>
<dbReference type="GO" id="GO:0098553">
    <property type="term" value="C:lumenal side of endoplasmic reticulum membrane"/>
    <property type="evidence" value="ECO:0007669"/>
    <property type="project" value="TreeGrafter"/>
</dbReference>
<name>A0A9D5B3C1_PEA</name>
<evidence type="ECO:0000259" key="13">
    <source>
        <dbReference type="Pfam" id="PF02225"/>
    </source>
</evidence>
<accession>A0A9D5B3C1</accession>
<protein>
    <submittedName>
        <fullName evidence="14">Signal peptide peptidase-like 4</fullName>
    </submittedName>
</protein>
<feature type="transmembrane region" description="Helical" evidence="12">
    <location>
        <begin position="430"/>
        <end position="452"/>
    </location>
</feature>
<feature type="transmembrane region" description="Helical" evidence="12">
    <location>
        <begin position="464"/>
        <end position="483"/>
    </location>
</feature>
<keyword evidence="10 12" id="KW-0472">Membrane</keyword>
<evidence type="ECO:0000256" key="11">
    <source>
        <dbReference type="ARBA" id="ARBA00023180"/>
    </source>
</evidence>
<evidence type="ECO:0000313" key="15">
    <source>
        <dbReference type="Proteomes" id="UP001058974"/>
    </source>
</evidence>
<comment type="similarity">
    <text evidence="3">Belongs to the peptidase A22B family.</text>
</comment>
<dbReference type="AlphaFoldDB" id="A0A9D5B3C1"/>
<dbReference type="SUPFAM" id="SSF52025">
    <property type="entry name" value="PA domain"/>
    <property type="match status" value="1"/>
</dbReference>
<dbReference type="InterPro" id="IPR046450">
    <property type="entry name" value="PA_dom_sf"/>
</dbReference>
<dbReference type="GO" id="GO:0005765">
    <property type="term" value="C:lysosomal membrane"/>
    <property type="evidence" value="ECO:0007669"/>
    <property type="project" value="TreeGrafter"/>
</dbReference>
<feature type="transmembrane region" description="Helical" evidence="12">
    <location>
        <begin position="318"/>
        <end position="342"/>
    </location>
</feature>
<evidence type="ECO:0000256" key="3">
    <source>
        <dbReference type="ARBA" id="ARBA00006859"/>
    </source>
</evidence>
<keyword evidence="5 12" id="KW-0812">Transmembrane</keyword>
<evidence type="ECO:0000256" key="6">
    <source>
        <dbReference type="ARBA" id="ARBA00022729"/>
    </source>
</evidence>
<feature type="transmembrane region" description="Helical" evidence="12">
    <location>
        <begin position="196"/>
        <end position="217"/>
    </location>
</feature>
<feature type="transmembrane region" description="Helical" evidence="12">
    <location>
        <begin position="495"/>
        <end position="513"/>
    </location>
</feature>
<comment type="function">
    <text evidence="1">Intramembrane-cleaving aspartic protease (I-CLiP) that cleaves type II membrane signal peptides in the hydrophobic plane of the membrane.</text>
</comment>
<feature type="transmembrane region" description="Helical" evidence="12">
    <location>
        <begin position="281"/>
        <end position="306"/>
    </location>
</feature>
<dbReference type="InterPro" id="IPR003137">
    <property type="entry name" value="PA_domain"/>
</dbReference>
<evidence type="ECO:0000256" key="9">
    <source>
        <dbReference type="ARBA" id="ARBA00022989"/>
    </source>
</evidence>
<feature type="transmembrane region" description="Helical" evidence="12">
    <location>
        <begin position="253"/>
        <end position="275"/>
    </location>
</feature>
<evidence type="ECO:0000256" key="1">
    <source>
        <dbReference type="ARBA" id="ARBA00003012"/>
    </source>
</evidence>
<keyword evidence="6" id="KW-0732">Signal</keyword>
<dbReference type="GO" id="GO:0033619">
    <property type="term" value="P:membrane protein proteolysis"/>
    <property type="evidence" value="ECO:0007669"/>
    <property type="project" value="TreeGrafter"/>
</dbReference>
<dbReference type="GO" id="GO:0098554">
    <property type="term" value="C:cytoplasmic side of endoplasmic reticulum membrane"/>
    <property type="evidence" value="ECO:0007669"/>
    <property type="project" value="TreeGrafter"/>
</dbReference>
<dbReference type="Pfam" id="PF04258">
    <property type="entry name" value="Peptidase_A22B"/>
    <property type="match status" value="1"/>
</dbReference>
<evidence type="ECO:0000256" key="2">
    <source>
        <dbReference type="ARBA" id="ARBA00004337"/>
    </source>
</evidence>
<evidence type="ECO:0000256" key="4">
    <source>
        <dbReference type="ARBA" id="ARBA00022670"/>
    </source>
</evidence>
<feature type="transmembrane region" description="Helical" evidence="12">
    <location>
        <begin position="348"/>
        <end position="368"/>
    </location>
</feature>
<keyword evidence="9 12" id="KW-1133">Transmembrane helix</keyword>
<dbReference type="SMART" id="SM00730">
    <property type="entry name" value="PSN"/>
    <property type="match status" value="1"/>
</dbReference>
<dbReference type="PANTHER" id="PTHR12174">
    <property type="entry name" value="SIGNAL PEPTIDE PEPTIDASE"/>
    <property type="match status" value="1"/>
</dbReference>
<dbReference type="Pfam" id="PF02225">
    <property type="entry name" value="PA"/>
    <property type="match status" value="1"/>
</dbReference>
<evidence type="ECO:0000256" key="12">
    <source>
        <dbReference type="SAM" id="Phobius"/>
    </source>
</evidence>
<dbReference type="Gramene" id="Psat3g108120.1">
    <property type="protein sequence ID" value="Psat3g108120.1.cds"/>
    <property type="gene ID" value="Psat3g108120"/>
</dbReference>
<dbReference type="GO" id="GO:0030660">
    <property type="term" value="C:Golgi-associated vesicle membrane"/>
    <property type="evidence" value="ECO:0007669"/>
    <property type="project" value="TreeGrafter"/>
</dbReference>
<evidence type="ECO:0000256" key="8">
    <source>
        <dbReference type="ARBA" id="ARBA00022801"/>
    </source>
</evidence>
<dbReference type="Proteomes" id="UP001058974">
    <property type="component" value="Chromosome 3"/>
</dbReference>
<keyword evidence="7" id="KW-0967">Endosome</keyword>
<reference evidence="14 15" key="1">
    <citation type="journal article" date="2022" name="Nat. Genet.">
        <title>Improved pea reference genome and pan-genome highlight genomic features and evolutionary characteristics.</title>
        <authorList>
            <person name="Yang T."/>
            <person name="Liu R."/>
            <person name="Luo Y."/>
            <person name="Hu S."/>
            <person name="Wang D."/>
            <person name="Wang C."/>
            <person name="Pandey M.K."/>
            <person name="Ge S."/>
            <person name="Xu Q."/>
            <person name="Li N."/>
            <person name="Li G."/>
            <person name="Huang Y."/>
            <person name="Saxena R.K."/>
            <person name="Ji Y."/>
            <person name="Li M."/>
            <person name="Yan X."/>
            <person name="He Y."/>
            <person name="Liu Y."/>
            <person name="Wang X."/>
            <person name="Xiang C."/>
            <person name="Varshney R.K."/>
            <person name="Ding H."/>
            <person name="Gao S."/>
            <person name="Zong X."/>
        </authorList>
    </citation>
    <scope>NUCLEOTIDE SEQUENCE [LARGE SCALE GENOMIC DNA]</scope>
    <source>
        <strain evidence="14 15">cv. Zhongwan 6</strain>
    </source>
</reference>
<dbReference type="Gramene" id="Psat03G0360200-T1">
    <property type="protein sequence ID" value="KAI5428661.1"/>
    <property type="gene ID" value="KIW84_033602"/>
</dbReference>
<dbReference type="InterPro" id="IPR006639">
    <property type="entry name" value="Preselin/SPP"/>
</dbReference>
<proteinExistence type="inferred from homology"/>
<dbReference type="PANTHER" id="PTHR12174:SF107">
    <property type="entry name" value="PA DOMAIN, PRESENILIN_SIGNAL PEPTIDE PEPTIDASE-RELATED"/>
    <property type="match status" value="1"/>
</dbReference>
<gene>
    <name evidence="14" type="ORF">KIW84_033602</name>
</gene>
<dbReference type="OrthoDB" id="29661at2759"/>
<sequence length="542" mass="60086">MVLFRFSTDFTVFFYVFVLLLGMSFAGDIVHHDDSSPKRPGCENNFVLVKVPTWIDGVESGEYVGVGARFGPTLESKEKRANHTRVAIADPPDCCSKPKNELTGEVILVHRGQCSFTTKANIAEEAGASAILIINNRAELFKMVCEKNETDVDIGIPVVMLPQDAGETVENYIQNKSTVSVQLYSPRRPTVDVAEVFLWLMAVGTIICASYWSAWTAREDVIEREKLLKDDSDEYLNTANAGSSPYLEISTTAAVSFVVIASCFLVMLYKLMAFWFVEVLVVLFCIGGVEGLQTCLVALLSCFGWSQRAAQTYVKIPFFGAVSYLTLAVTPFCIVFAVVWGVKRRVSYAWIGQDILGIALIITVLQIVQIPNLKVGTVLLGCAFIYDIFWVFVSKLVFHESVMIVVARGDRSGEDGIPMLLKIPRLFDPWGGYSVIGFGDIILPGLLVAFSLRYDWLAKRNIRSGYFLWAMSAYGLGLLVTYLALNLMDGHGQPALLYIVPSTLGTFLTLGMTRGELKILWTRGQPEMPCPHIQENSQPMDQ</sequence>
<dbReference type="GO" id="GO:0010008">
    <property type="term" value="C:endosome membrane"/>
    <property type="evidence" value="ECO:0007669"/>
    <property type="project" value="UniProtKB-SubCell"/>
</dbReference>
<organism evidence="14 15">
    <name type="scientific">Pisum sativum</name>
    <name type="common">Garden pea</name>
    <name type="synonym">Lathyrus oleraceus</name>
    <dbReference type="NCBI Taxonomy" id="3888"/>
    <lineage>
        <taxon>Eukaryota</taxon>
        <taxon>Viridiplantae</taxon>
        <taxon>Streptophyta</taxon>
        <taxon>Embryophyta</taxon>
        <taxon>Tracheophyta</taxon>
        <taxon>Spermatophyta</taxon>
        <taxon>Magnoliopsida</taxon>
        <taxon>eudicotyledons</taxon>
        <taxon>Gunneridae</taxon>
        <taxon>Pentapetalae</taxon>
        <taxon>rosids</taxon>
        <taxon>fabids</taxon>
        <taxon>Fabales</taxon>
        <taxon>Fabaceae</taxon>
        <taxon>Papilionoideae</taxon>
        <taxon>50 kb inversion clade</taxon>
        <taxon>NPAAA clade</taxon>
        <taxon>Hologalegina</taxon>
        <taxon>IRL clade</taxon>
        <taxon>Fabeae</taxon>
        <taxon>Lathyrus</taxon>
    </lineage>
</organism>
<dbReference type="EMBL" id="JAMSHJ010000003">
    <property type="protein sequence ID" value="KAI5428661.1"/>
    <property type="molecule type" value="Genomic_DNA"/>
</dbReference>
<dbReference type="GO" id="GO:0042500">
    <property type="term" value="F:aspartic endopeptidase activity, intramembrane cleaving"/>
    <property type="evidence" value="ECO:0007669"/>
    <property type="project" value="InterPro"/>
</dbReference>
<evidence type="ECO:0000256" key="5">
    <source>
        <dbReference type="ARBA" id="ARBA00022692"/>
    </source>
</evidence>
<feature type="domain" description="PA" evidence="13">
    <location>
        <begin position="91"/>
        <end position="168"/>
    </location>
</feature>
<evidence type="ECO:0000256" key="7">
    <source>
        <dbReference type="ARBA" id="ARBA00022753"/>
    </source>
</evidence>
<dbReference type="InterPro" id="IPR007369">
    <property type="entry name" value="Peptidase_A22B_SPP"/>
</dbReference>
<dbReference type="FunFam" id="3.50.30.30:FF:000007">
    <property type="entry name" value="Signal peptide peptidase-like 3"/>
    <property type="match status" value="1"/>
</dbReference>
<keyword evidence="15" id="KW-1185">Reference proteome</keyword>
<keyword evidence="8" id="KW-0378">Hydrolase</keyword>
<comment type="subcellular location">
    <subcellularLocation>
        <location evidence="2">Endosome membrane</location>
        <topology evidence="2">Multi-pass membrane protein</topology>
    </subcellularLocation>
</comment>
<feature type="transmembrane region" description="Helical" evidence="12">
    <location>
        <begin position="375"/>
        <end position="393"/>
    </location>
</feature>
<comment type="caution">
    <text evidence="14">The sequence shown here is derived from an EMBL/GenBank/DDBJ whole genome shotgun (WGS) entry which is preliminary data.</text>
</comment>
<evidence type="ECO:0000256" key="10">
    <source>
        <dbReference type="ARBA" id="ARBA00023136"/>
    </source>
</evidence>